<feature type="region of interest" description="Disordered" evidence="1">
    <location>
        <begin position="188"/>
        <end position="220"/>
    </location>
</feature>
<reference evidence="4" key="1">
    <citation type="submission" date="2017-04" db="EMBL/GenBank/DDBJ databases">
        <title>Function of individual gut microbiota members based on whole genome sequencing of pure cultures obtained from chicken caecum.</title>
        <authorList>
            <person name="Medvecky M."/>
            <person name="Cejkova D."/>
            <person name="Polansky O."/>
            <person name="Karasova D."/>
            <person name="Kubasova T."/>
            <person name="Cizek A."/>
            <person name="Rychlik I."/>
        </authorList>
    </citation>
    <scope>NUCLEOTIDE SEQUENCE [LARGE SCALE GENOMIC DNA]</scope>
    <source>
        <strain evidence="4">An149</strain>
    </source>
</reference>
<dbReference type="InterPro" id="IPR013783">
    <property type="entry name" value="Ig-like_fold"/>
</dbReference>
<feature type="transmembrane region" description="Helical" evidence="2">
    <location>
        <begin position="9"/>
        <end position="28"/>
    </location>
</feature>
<dbReference type="RefSeq" id="WP_087254975.1">
    <property type="nucleotide sequence ID" value="NZ_JBKSXH010000035.1"/>
</dbReference>
<keyword evidence="2" id="KW-1133">Transmembrane helix</keyword>
<dbReference type="AlphaFoldDB" id="A0A1Y4QLV8"/>
<gene>
    <name evidence="3" type="ORF">B5E91_02610</name>
</gene>
<proteinExistence type="predicted"/>
<keyword evidence="2" id="KW-0812">Transmembrane</keyword>
<evidence type="ECO:0000313" key="3">
    <source>
        <dbReference type="EMBL" id="OUQ06284.1"/>
    </source>
</evidence>
<keyword evidence="2" id="KW-0472">Membrane</keyword>
<dbReference type="Gene3D" id="2.60.40.10">
    <property type="entry name" value="Immunoglobulins"/>
    <property type="match status" value="1"/>
</dbReference>
<feature type="compositionally biased region" description="Basic and acidic residues" evidence="1">
    <location>
        <begin position="188"/>
        <end position="213"/>
    </location>
</feature>
<protein>
    <recommendedName>
        <fullName evidence="5">DUF5011 domain-containing protein</fullName>
    </recommendedName>
</protein>
<name>A0A1Y4QLV8_9FIRM</name>
<sequence>MNSNVKRNIFFSTICILVLISIFAIWYYTDQKKLAYKKIYLEFKETNEYEIDDEINPISLIKKTNAKDIEYPIIKPETVGEHTYVYTAKDEFGNRKEFVLKLKFVDPIKPVLVLTTNYVEITEGDSVDFNSFVKEAYDEVDGHLDVDVDIPNNLSVGEYEIVYKVSDKHKNVVTATLKLKVNPISKKQDNKTENDESFTKKDSETEKLDKEKQNTPQKDSVKIPSSKVFLISEYGSIANAEFSAKKYGQDNCPSNNHMWYCRPYSDDEGIIIGYVVTFE</sequence>
<comment type="caution">
    <text evidence="3">The sequence shown here is derived from an EMBL/GenBank/DDBJ whole genome shotgun (WGS) entry which is preliminary data.</text>
</comment>
<dbReference type="Proteomes" id="UP000196258">
    <property type="component" value="Unassembled WGS sequence"/>
</dbReference>
<evidence type="ECO:0000313" key="4">
    <source>
        <dbReference type="Proteomes" id="UP000196258"/>
    </source>
</evidence>
<evidence type="ECO:0000256" key="1">
    <source>
        <dbReference type="SAM" id="MobiDB-lite"/>
    </source>
</evidence>
<evidence type="ECO:0000256" key="2">
    <source>
        <dbReference type="SAM" id="Phobius"/>
    </source>
</evidence>
<dbReference type="EMBL" id="NFLB01000002">
    <property type="protein sequence ID" value="OUQ06284.1"/>
    <property type="molecule type" value="Genomic_DNA"/>
</dbReference>
<organism evidence="3 4">
    <name type="scientific">Thomasclavelia spiroformis</name>
    <dbReference type="NCBI Taxonomy" id="29348"/>
    <lineage>
        <taxon>Bacteria</taxon>
        <taxon>Bacillati</taxon>
        <taxon>Bacillota</taxon>
        <taxon>Erysipelotrichia</taxon>
        <taxon>Erysipelotrichales</taxon>
        <taxon>Coprobacillaceae</taxon>
        <taxon>Thomasclavelia</taxon>
    </lineage>
</organism>
<accession>A0A1Y4QLV8</accession>
<evidence type="ECO:0008006" key="5">
    <source>
        <dbReference type="Google" id="ProtNLM"/>
    </source>
</evidence>